<keyword evidence="2" id="KW-1185">Reference proteome</keyword>
<dbReference type="AlphaFoldDB" id="A0AAN8G813"/>
<proteinExistence type="predicted"/>
<comment type="caution">
    <text evidence="1">The sequence shown here is derived from an EMBL/GenBank/DDBJ whole genome shotgun (WGS) entry which is preliminary data.</text>
</comment>
<dbReference type="EMBL" id="WIXE01004460">
    <property type="protein sequence ID" value="KAK5983038.1"/>
    <property type="molecule type" value="Genomic_DNA"/>
</dbReference>
<accession>A0AAN8G813</accession>
<gene>
    <name evidence="1" type="ORF">GCK32_016807</name>
</gene>
<reference evidence="1 2" key="1">
    <citation type="submission" date="2019-10" db="EMBL/GenBank/DDBJ databases">
        <title>Assembly and Annotation for the nematode Trichostrongylus colubriformis.</title>
        <authorList>
            <person name="Martin J."/>
        </authorList>
    </citation>
    <scope>NUCLEOTIDE SEQUENCE [LARGE SCALE GENOMIC DNA]</scope>
    <source>
        <strain evidence="1">G859</strain>
        <tissue evidence="1">Whole worm</tissue>
    </source>
</reference>
<sequence length="161" mass="18395">HPLECCNLMWARVNQIAPQLHNGISSVVNTANDHIKNDEPEDDDEVVKASQELCTPSNSEFAYDKKERSDLDSKMELILSLYEQHSGERCRLPEKTKCPLRDEYRKLFCVGTVCEKLGNLLSSRLDTSRRLRNQRLDSLSQVKALCLRLEDLVASESTTEK</sequence>
<name>A0AAN8G813_TRICO</name>
<dbReference type="Proteomes" id="UP001331761">
    <property type="component" value="Unassembled WGS sequence"/>
</dbReference>
<feature type="non-terminal residue" evidence="1">
    <location>
        <position position="1"/>
    </location>
</feature>
<evidence type="ECO:0000313" key="2">
    <source>
        <dbReference type="Proteomes" id="UP001331761"/>
    </source>
</evidence>
<organism evidence="1 2">
    <name type="scientific">Trichostrongylus colubriformis</name>
    <name type="common">Black scour worm</name>
    <dbReference type="NCBI Taxonomy" id="6319"/>
    <lineage>
        <taxon>Eukaryota</taxon>
        <taxon>Metazoa</taxon>
        <taxon>Ecdysozoa</taxon>
        <taxon>Nematoda</taxon>
        <taxon>Chromadorea</taxon>
        <taxon>Rhabditida</taxon>
        <taxon>Rhabditina</taxon>
        <taxon>Rhabditomorpha</taxon>
        <taxon>Strongyloidea</taxon>
        <taxon>Trichostrongylidae</taxon>
        <taxon>Trichostrongylus</taxon>
    </lineage>
</organism>
<protein>
    <submittedName>
        <fullName evidence="1">Uncharacterized protein</fullName>
    </submittedName>
</protein>
<evidence type="ECO:0000313" key="1">
    <source>
        <dbReference type="EMBL" id="KAK5983038.1"/>
    </source>
</evidence>